<accession>A0ABD1JTT8</accession>
<dbReference type="PANTHER" id="PTHR15494:SF0">
    <property type="entry name" value="CALCIUM-BINDING TYROSINE PHOSPHORYLATION-REGULATED PROTEIN"/>
    <property type="match status" value="1"/>
</dbReference>
<keyword evidence="3" id="KW-1185">Reference proteome</keyword>
<dbReference type="CDD" id="cd12100">
    <property type="entry name" value="DD_CABYR_SP17"/>
    <property type="match status" value="1"/>
</dbReference>
<feature type="region of interest" description="Disordered" evidence="1">
    <location>
        <begin position="382"/>
        <end position="446"/>
    </location>
</feature>
<sequence>MEQVLEYQYPIKIKVPRGLKTTIESFSRAVVQRQPESVPHFATLYFAELMRFRAAHTNEEIQGLVKKFHESRVSRLPNRGLGTMKNVTARKPPVVANAALFIIRTQKMQQTSGSITVKSADDNKTHNQKTVPEPTGAHVVHSSQNVKSKTSNLKMAGVTMHHRSTKDRIKQGMALTKKAAASGRSEQKPRQSAKPAPQKNKVECKLVKPAVPTEEPEVENLDVCVSASGPQDDTPILDSPQVPMAEEGSGTHLASSHVLIELEATHSRLVYPPLPDEQVVYSAEQQITQDPQPQQYIEAILPEAESDGEDLLELESDLSSDHSSAMLTSGRKNQSDNKLVRPIAPAEDPEWVPPKMEEVVVAELMNQQLSRLLSAKRKVANSVKQKTSTSTQQILNSHSAVDKDSQKTNKSCDSKLSQTPLSQKETQASFSQKDVQGGTTEAPQIATSQGTQQTVYWALCLMSPVQFIPPPVSDSAASSETTEAPTTGPQPLGAVLQLPQNAMHTYTGTGQSSSDAVMPAMVLPFLSPETWGLCPVTLLHSAGAPVVQCGAASPSEPCQETQNTQQASSQTKEPVPTNQVFHVSSDAHCELTPSDSPVQSSASDHGMPANIPQKEC</sequence>
<evidence type="ECO:0000256" key="1">
    <source>
        <dbReference type="SAM" id="MobiDB-lite"/>
    </source>
</evidence>
<dbReference type="PANTHER" id="PTHR15494">
    <property type="entry name" value="CALCIUM-BINDING TYROSINE PHOSPHORYLATION-REGULATED PROTEIN"/>
    <property type="match status" value="1"/>
</dbReference>
<feature type="compositionally biased region" description="Low complexity" evidence="1">
    <location>
        <begin position="473"/>
        <end position="487"/>
    </location>
</feature>
<reference evidence="2 3" key="1">
    <citation type="submission" date="2024-09" db="EMBL/GenBank/DDBJ databases">
        <title>A chromosome-level genome assembly of Gray's grenadier anchovy, Coilia grayii.</title>
        <authorList>
            <person name="Fu Z."/>
        </authorList>
    </citation>
    <scope>NUCLEOTIDE SEQUENCE [LARGE SCALE GENOMIC DNA]</scope>
    <source>
        <strain evidence="2">G4</strain>
        <tissue evidence="2">Muscle</tissue>
    </source>
</reference>
<evidence type="ECO:0008006" key="4">
    <source>
        <dbReference type="Google" id="ProtNLM"/>
    </source>
</evidence>
<evidence type="ECO:0000313" key="2">
    <source>
        <dbReference type="EMBL" id="KAL2090257.1"/>
    </source>
</evidence>
<feature type="compositionally biased region" description="Polar residues" evidence="1">
    <location>
        <begin position="593"/>
        <end position="603"/>
    </location>
</feature>
<feature type="compositionally biased region" description="Basic and acidic residues" evidence="1">
    <location>
        <begin position="400"/>
        <end position="413"/>
    </location>
</feature>
<name>A0ABD1JTT8_9TELE</name>
<gene>
    <name evidence="2" type="ORF">ACEWY4_014945</name>
</gene>
<dbReference type="Proteomes" id="UP001591681">
    <property type="component" value="Unassembled WGS sequence"/>
</dbReference>
<organism evidence="2 3">
    <name type="scientific">Coilia grayii</name>
    <name type="common">Gray's grenadier anchovy</name>
    <dbReference type="NCBI Taxonomy" id="363190"/>
    <lineage>
        <taxon>Eukaryota</taxon>
        <taxon>Metazoa</taxon>
        <taxon>Chordata</taxon>
        <taxon>Craniata</taxon>
        <taxon>Vertebrata</taxon>
        <taxon>Euteleostomi</taxon>
        <taxon>Actinopterygii</taxon>
        <taxon>Neopterygii</taxon>
        <taxon>Teleostei</taxon>
        <taxon>Clupei</taxon>
        <taxon>Clupeiformes</taxon>
        <taxon>Clupeoidei</taxon>
        <taxon>Engraulidae</taxon>
        <taxon>Coilinae</taxon>
        <taxon>Coilia</taxon>
    </lineage>
</organism>
<protein>
    <recommendedName>
        <fullName evidence="4">RIIa domain-containing protein</fullName>
    </recommendedName>
</protein>
<feature type="region of interest" description="Disordered" evidence="1">
    <location>
        <begin position="319"/>
        <end position="340"/>
    </location>
</feature>
<feature type="region of interest" description="Disordered" evidence="1">
    <location>
        <begin position="176"/>
        <end position="201"/>
    </location>
</feature>
<dbReference type="EMBL" id="JBHFQA010000012">
    <property type="protein sequence ID" value="KAL2090257.1"/>
    <property type="molecule type" value="Genomic_DNA"/>
</dbReference>
<feature type="region of interest" description="Disordered" evidence="1">
    <location>
        <begin position="471"/>
        <end position="490"/>
    </location>
</feature>
<feature type="compositionally biased region" description="Polar residues" evidence="1">
    <location>
        <begin position="382"/>
        <end position="399"/>
    </location>
</feature>
<feature type="compositionally biased region" description="Polar residues" evidence="1">
    <location>
        <begin position="556"/>
        <end position="582"/>
    </location>
</feature>
<dbReference type="AlphaFoldDB" id="A0ABD1JTT8"/>
<dbReference type="Gene3D" id="1.20.890.10">
    <property type="entry name" value="cAMP-dependent protein kinase regulatory subunit, dimerization-anchoring domain"/>
    <property type="match status" value="1"/>
</dbReference>
<dbReference type="InterPro" id="IPR047579">
    <property type="entry name" value="DD_CABYR_SP17"/>
</dbReference>
<evidence type="ECO:0000313" key="3">
    <source>
        <dbReference type="Proteomes" id="UP001591681"/>
    </source>
</evidence>
<feature type="compositionally biased region" description="Polar residues" evidence="1">
    <location>
        <begin position="141"/>
        <end position="150"/>
    </location>
</feature>
<proteinExistence type="predicted"/>
<feature type="region of interest" description="Disordered" evidence="1">
    <location>
        <begin position="118"/>
        <end position="150"/>
    </location>
</feature>
<feature type="region of interest" description="Disordered" evidence="1">
    <location>
        <begin position="550"/>
        <end position="616"/>
    </location>
</feature>
<dbReference type="InterPro" id="IPR038848">
    <property type="entry name" value="CABYR"/>
</dbReference>
<feature type="compositionally biased region" description="Polar residues" evidence="1">
    <location>
        <begin position="414"/>
        <end position="446"/>
    </location>
</feature>
<dbReference type="SUPFAM" id="SSF47391">
    <property type="entry name" value="Dimerization-anchoring domain of cAMP-dependent PK regulatory subunit"/>
    <property type="match status" value="1"/>
</dbReference>
<comment type="caution">
    <text evidence="2">The sequence shown here is derived from an EMBL/GenBank/DDBJ whole genome shotgun (WGS) entry which is preliminary data.</text>
</comment>